<evidence type="ECO:0000256" key="4">
    <source>
        <dbReference type="ARBA" id="ARBA00022692"/>
    </source>
</evidence>
<evidence type="ECO:0000256" key="7">
    <source>
        <dbReference type="SAM" id="Phobius"/>
    </source>
</evidence>
<feature type="transmembrane region" description="Helical" evidence="7">
    <location>
        <begin position="404"/>
        <end position="425"/>
    </location>
</feature>
<keyword evidence="4 7" id="KW-0812">Transmembrane</keyword>
<keyword evidence="3" id="KW-1003">Cell membrane</keyword>
<dbReference type="Proteomes" id="UP000077519">
    <property type="component" value="Unassembled WGS sequence"/>
</dbReference>
<feature type="transmembrane region" description="Helical" evidence="7">
    <location>
        <begin position="313"/>
        <end position="337"/>
    </location>
</feature>
<evidence type="ECO:0000256" key="2">
    <source>
        <dbReference type="ARBA" id="ARBA00007783"/>
    </source>
</evidence>
<evidence type="ECO:0000313" key="10">
    <source>
        <dbReference type="Proteomes" id="UP000077519"/>
    </source>
</evidence>
<dbReference type="InterPro" id="IPR022703">
    <property type="entry name" value="DUF3533"/>
</dbReference>
<feature type="transmembrane region" description="Helical" evidence="7">
    <location>
        <begin position="229"/>
        <end position="251"/>
    </location>
</feature>
<dbReference type="RefSeq" id="WP_068431484.1">
    <property type="nucleotide sequence ID" value="NZ_LVHI01000039.1"/>
</dbReference>
<evidence type="ECO:0000313" key="9">
    <source>
        <dbReference type="EMBL" id="OAK51452.1"/>
    </source>
</evidence>
<feature type="transmembrane region" description="Helical" evidence="7">
    <location>
        <begin position="343"/>
        <end position="363"/>
    </location>
</feature>
<dbReference type="PANTHER" id="PTHR43077">
    <property type="entry name" value="TRANSPORT PERMEASE YVFS-RELATED"/>
    <property type="match status" value="1"/>
</dbReference>
<comment type="subcellular location">
    <subcellularLocation>
        <location evidence="1">Cell membrane</location>
        <topology evidence="1">Multi-pass membrane protein</topology>
    </subcellularLocation>
</comment>
<evidence type="ECO:0000256" key="3">
    <source>
        <dbReference type="ARBA" id="ARBA00022475"/>
    </source>
</evidence>
<feature type="transmembrane region" description="Helical" evidence="7">
    <location>
        <begin position="281"/>
        <end position="301"/>
    </location>
</feature>
<reference evidence="9 10" key="1">
    <citation type="submission" date="2016-03" db="EMBL/GenBank/DDBJ databases">
        <title>Genome sequence of Rhodococcus kyotonensis KB10.</title>
        <authorList>
            <person name="Jeong H."/>
            <person name="Hong C.E."/>
            <person name="Jo S.H."/>
            <person name="Park J.M."/>
        </authorList>
    </citation>
    <scope>NUCLEOTIDE SEQUENCE [LARGE SCALE GENOMIC DNA]</scope>
    <source>
        <strain evidence="9 10">KB10</strain>
    </source>
</reference>
<evidence type="ECO:0000256" key="6">
    <source>
        <dbReference type="ARBA" id="ARBA00023136"/>
    </source>
</evidence>
<keyword evidence="6 7" id="KW-0472">Membrane</keyword>
<dbReference type="EMBL" id="LVHI01000039">
    <property type="protein sequence ID" value="OAK51452.1"/>
    <property type="molecule type" value="Genomic_DNA"/>
</dbReference>
<feature type="domain" description="DUF3533" evidence="8">
    <location>
        <begin position="30"/>
        <end position="406"/>
    </location>
</feature>
<sequence>MTDGKPEHGQHERSGAGALRVPRLWIAPILVVSVLMSVLAAVYMGGILDPKKSLHDFPIALVVSDEGDVLPTGEQANFGNQIRDGLVAGIDPNTVDLRQMGIAQAHDQLDSGDVFGAIVIPSDFTKRLSILAQASVVAGDVDKPVITVYTNPRAGTLGSSLFSAIGDQALGEANAKVGQQLTEQVQAQLGATEASPISGAAALTLAEPIDIIVTPHDPLPDGTGLGLSAFYYALLLLLAGFTGAMVVSSLVDSVLGFTPTEYGPFFRHTAAAPISRLQTMLIKWALMAIVGLVVSALYLLISHALGMPSSHSLLLWMYGALAITAVGVTAVSIVSVFGTLGLLINLILFVVLGLPSAGATVPISAAPRIFGWLAQFEPMHQVYLAVRAILYFDARWDAGLGHGVTMTSIGMAIGLLVGLVVVRLYDRKGFERRNGALVTSRDN</sequence>
<gene>
    <name evidence="9" type="ORF">A3K89_12170</name>
</gene>
<dbReference type="PANTHER" id="PTHR43077:SF8">
    <property type="entry name" value="DOXORUBICIN RESISTANCE ABC TRANSPORTER PERMEASE PROTEIN DRRB"/>
    <property type="match status" value="1"/>
</dbReference>
<name>A0A177Y7F2_9NOCA</name>
<organism evidence="9 10">
    <name type="scientific">Rhodococcoides kyotonense</name>
    <dbReference type="NCBI Taxonomy" id="398843"/>
    <lineage>
        <taxon>Bacteria</taxon>
        <taxon>Bacillati</taxon>
        <taxon>Actinomycetota</taxon>
        <taxon>Actinomycetes</taxon>
        <taxon>Mycobacteriales</taxon>
        <taxon>Nocardiaceae</taxon>
        <taxon>Rhodococcoides</taxon>
    </lineage>
</organism>
<dbReference type="Gene3D" id="3.40.1710.10">
    <property type="entry name" value="abc type-2 transporter like domain"/>
    <property type="match status" value="1"/>
</dbReference>
<proteinExistence type="inferred from homology"/>
<evidence type="ECO:0000256" key="1">
    <source>
        <dbReference type="ARBA" id="ARBA00004651"/>
    </source>
</evidence>
<comment type="similarity">
    <text evidence="2">Belongs to the ABC-2 integral membrane protein family.</text>
</comment>
<evidence type="ECO:0000259" key="8">
    <source>
        <dbReference type="Pfam" id="PF12051"/>
    </source>
</evidence>
<keyword evidence="5 7" id="KW-1133">Transmembrane helix</keyword>
<accession>A0A177Y7F2</accession>
<comment type="caution">
    <text evidence="9">The sequence shown here is derived from an EMBL/GenBank/DDBJ whole genome shotgun (WGS) entry which is preliminary data.</text>
</comment>
<keyword evidence="10" id="KW-1185">Reference proteome</keyword>
<protein>
    <recommendedName>
        <fullName evidence="8">DUF3533 domain-containing protein</fullName>
    </recommendedName>
</protein>
<dbReference type="GO" id="GO:0005886">
    <property type="term" value="C:plasma membrane"/>
    <property type="evidence" value="ECO:0007669"/>
    <property type="project" value="UniProtKB-SubCell"/>
</dbReference>
<feature type="transmembrane region" description="Helical" evidence="7">
    <location>
        <begin position="24"/>
        <end position="44"/>
    </location>
</feature>
<evidence type="ECO:0000256" key="5">
    <source>
        <dbReference type="ARBA" id="ARBA00022989"/>
    </source>
</evidence>
<dbReference type="AlphaFoldDB" id="A0A177Y7F2"/>
<dbReference type="Pfam" id="PF12051">
    <property type="entry name" value="DUF3533"/>
    <property type="match status" value="1"/>
</dbReference>
<dbReference type="InterPro" id="IPR051328">
    <property type="entry name" value="T7SS_ABC-Transporter"/>
</dbReference>